<dbReference type="PROSITE" id="PS01298">
    <property type="entry name" value="DAPB"/>
    <property type="match status" value="1"/>
</dbReference>
<dbReference type="STRING" id="760142.Hipma_0269"/>
<dbReference type="GO" id="GO:0051287">
    <property type="term" value="F:NAD binding"/>
    <property type="evidence" value="ECO:0007669"/>
    <property type="project" value="UniProtKB-UniRule"/>
</dbReference>
<feature type="active site" description="Proton donor" evidence="13">
    <location>
        <position position="159"/>
    </location>
</feature>
<dbReference type="NCBIfam" id="TIGR00036">
    <property type="entry name" value="dapB"/>
    <property type="match status" value="1"/>
</dbReference>
<comment type="pathway">
    <text evidence="9 13">Amino-acid biosynthesis; L-lysine biosynthesis via DAP pathway; (S)-tetrahydrodipicolinate from L-aspartate: step 4/4.</text>
</comment>
<dbReference type="GO" id="GO:0008839">
    <property type="term" value="F:4-hydroxy-tetrahydrodipicolinate reductase"/>
    <property type="evidence" value="ECO:0007669"/>
    <property type="project" value="UniProtKB-UniRule"/>
</dbReference>
<evidence type="ECO:0000256" key="1">
    <source>
        <dbReference type="ARBA" id="ARBA00006642"/>
    </source>
</evidence>
<dbReference type="AlphaFoldDB" id="F2LXY1"/>
<dbReference type="CDD" id="cd02274">
    <property type="entry name" value="DHDPR_N"/>
    <property type="match status" value="1"/>
</dbReference>
<reference evidence="17" key="2">
    <citation type="submission" date="2011-03" db="EMBL/GenBank/DDBJ databases">
        <title>The complete genome of Hippea maritima DSM 10411.</title>
        <authorList>
            <consortium name="US DOE Joint Genome Institute (JGI-PGF)"/>
            <person name="Lucas S."/>
            <person name="Copeland A."/>
            <person name="Lapidus A."/>
            <person name="Bruce D."/>
            <person name="Goodwin L."/>
            <person name="Pitluck S."/>
            <person name="Peters L."/>
            <person name="Kyrpides N."/>
            <person name="Mavromatis K."/>
            <person name="Pagani I."/>
            <person name="Ivanova N."/>
            <person name="Mikhailova N."/>
            <person name="Lu M."/>
            <person name="Detter J.C."/>
            <person name="Tapia R."/>
            <person name="Han C."/>
            <person name="Land M."/>
            <person name="Hauser L."/>
            <person name="Markowitz V."/>
            <person name="Cheng J.-F."/>
            <person name="Hugenholtz P."/>
            <person name="Woyke T."/>
            <person name="Wu D."/>
            <person name="Spring S."/>
            <person name="Schroeder M."/>
            <person name="Brambilla E."/>
            <person name="Klenk H.-P."/>
            <person name="Eisen J.A."/>
        </authorList>
    </citation>
    <scope>NUCLEOTIDE SEQUENCE [LARGE SCALE GENOMIC DNA]</scope>
    <source>
        <strain evidence="17">ATCC 700847 / DSM 10411 / MH2</strain>
    </source>
</reference>
<feature type="binding site" evidence="13">
    <location>
        <position position="34"/>
    </location>
    <ligand>
        <name>NAD(+)</name>
        <dbReference type="ChEBI" id="CHEBI:57540"/>
    </ligand>
</feature>
<evidence type="ECO:0000256" key="4">
    <source>
        <dbReference type="ARBA" id="ARBA00022857"/>
    </source>
</evidence>
<dbReference type="Gene3D" id="3.40.50.720">
    <property type="entry name" value="NAD(P)-binding Rossmann-like Domain"/>
    <property type="match status" value="1"/>
</dbReference>
<proteinExistence type="inferred from homology"/>
<evidence type="ECO:0000259" key="14">
    <source>
        <dbReference type="Pfam" id="PF01113"/>
    </source>
</evidence>
<dbReference type="Gene3D" id="3.30.360.10">
    <property type="entry name" value="Dihydrodipicolinate Reductase, domain 2"/>
    <property type="match status" value="1"/>
</dbReference>
<dbReference type="EC" id="1.17.1.8" evidence="10 13"/>
<comment type="subunit">
    <text evidence="13">Homotetramer.</text>
</comment>
<dbReference type="GO" id="GO:0016726">
    <property type="term" value="F:oxidoreductase activity, acting on CH or CH2 groups, NAD or NADP as acceptor"/>
    <property type="evidence" value="ECO:0007669"/>
    <property type="project" value="UniProtKB-UniRule"/>
</dbReference>
<dbReference type="GO" id="GO:0005829">
    <property type="term" value="C:cytosol"/>
    <property type="evidence" value="ECO:0007669"/>
    <property type="project" value="TreeGrafter"/>
</dbReference>
<feature type="binding site" evidence="13">
    <location>
        <begin position="165"/>
        <end position="166"/>
    </location>
    <ligand>
        <name>(S)-2,3,4,5-tetrahydrodipicolinate</name>
        <dbReference type="ChEBI" id="CHEBI:16845"/>
    </ligand>
</feature>
<dbReference type="PIRSF" id="PIRSF000161">
    <property type="entry name" value="DHPR"/>
    <property type="match status" value="1"/>
</dbReference>
<dbReference type="PANTHER" id="PTHR20836">
    <property type="entry name" value="DIHYDRODIPICOLINATE REDUCTASE"/>
    <property type="match status" value="1"/>
</dbReference>
<reference evidence="16 17" key="1">
    <citation type="journal article" date="2011" name="Stand. Genomic Sci.">
        <title>Complete genome sequence of the thermophilic sulfur-reducer Hippea maritima type strain (MH(2)).</title>
        <authorList>
            <person name="Huntemann M."/>
            <person name="Lu M."/>
            <person name="Nolan M."/>
            <person name="Lapidus A."/>
            <person name="Lucas S."/>
            <person name="Hammon N."/>
            <person name="Deshpande S."/>
            <person name="Cheng J.F."/>
            <person name="Tapia R."/>
            <person name="Han C."/>
            <person name="Goodwin L."/>
            <person name="Pitluck S."/>
            <person name="Liolios K."/>
            <person name="Pagani I."/>
            <person name="Ivanova N."/>
            <person name="Ovchinikova G."/>
            <person name="Pati A."/>
            <person name="Chen A."/>
            <person name="Palaniappan K."/>
            <person name="Land M."/>
            <person name="Hauser L."/>
            <person name="Jeffries C.D."/>
            <person name="Detter J.C."/>
            <person name="Brambilla E.M."/>
            <person name="Rohde M."/>
            <person name="Spring S."/>
            <person name="Goker M."/>
            <person name="Woyke T."/>
            <person name="Bristow J."/>
            <person name="Eisen J.A."/>
            <person name="Markowitz V."/>
            <person name="Hugenholtz P."/>
            <person name="Kyrpides N.C."/>
            <person name="Klenk H.P."/>
            <person name="Mavromatis K."/>
        </authorList>
    </citation>
    <scope>NUCLEOTIDE SEQUENCE [LARGE SCALE GENOMIC DNA]</scope>
    <source>
        <strain evidence="17">ATCC 700847 / DSM 10411 / MH2</strain>
    </source>
</reference>
<feature type="binding site" evidence="13">
    <location>
        <begin position="8"/>
        <end position="13"/>
    </location>
    <ligand>
        <name>NAD(+)</name>
        <dbReference type="ChEBI" id="CHEBI:57540"/>
    </ligand>
</feature>
<protein>
    <recommendedName>
        <fullName evidence="10 13">4-hydroxy-tetrahydrodipicolinate reductase</fullName>
        <shortName evidence="13">HTPA reductase</shortName>
        <ecNumber evidence="10 13">1.17.1.8</ecNumber>
    </recommendedName>
</protein>
<dbReference type="KEGG" id="hmr:Hipma_0269"/>
<feature type="domain" description="Dihydrodipicolinate reductase N-terminal" evidence="14">
    <location>
        <begin position="2"/>
        <end position="125"/>
    </location>
</feature>
<feature type="active site" description="Proton donor/acceptor" evidence="13">
    <location>
        <position position="155"/>
    </location>
</feature>
<feature type="binding site" evidence="13">
    <location>
        <begin position="98"/>
        <end position="100"/>
    </location>
    <ligand>
        <name>NAD(+)</name>
        <dbReference type="ChEBI" id="CHEBI:57540"/>
    </ligand>
</feature>
<comment type="similarity">
    <text evidence="1 13">Belongs to the DapB family.</text>
</comment>
<keyword evidence="3 13" id="KW-0028">Amino-acid biosynthesis</keyword>
<evidence type="ECO:0000256" key="2">
    <source>
        <dbReference type="ARBA" id="ARBA00022490"/>
    </source>
</evidence>
<dbReference type="InterPro" id="IPR036291">
    <property type="entry name" value="NAD(P)-bd_dom_sf"/>
</dbReference>
<evidence type="ECO:0000256" key="12">
    <source>
        <dbReference type="ARBA" id="ARBA00049396"/>
    </source>
</evidence>
<comment type="function">
    <text evidence="13">Catalyzes the conversion of 4-hydroxy-tetrahydrodipicolinate (HTPA) to tetrahydrodipicolinate.</text>
</comment>
<dbReference type="GO" id="GO:0009089">
    <property type="term" value="P:lysine biosynthetic process via diaminopimelate"/>
    <property type="evidence" value="ECO:0007669"/>
    <property type="project" value="UniProtKB-UniRule"/>
</dbReference>
<comment type="caution">
    <text evidence="13">Was originally thought to be a dihydrodipicolinate reductase (DHDPR), catalyzing the conversion of dihydrodipicolinate to tetrahydrodipicolinate. However, it was shown in E.coli that the substrate of the enzymatic reaction is not dihydrodipicolinate (DHDP) but in fact (2S,4S)-4-hydroxy-2,3,4,5-tetrahydrodipicolinic acid (HTPA), the product released by the DapA-catalyzed reaction.</text>
</comment>
<dbReference type="InterPro" id="IPR022663">
    <property type="entry name" value="DapB_C"/>
</dbReference>
<comment type="catalytic activity">
    <reaction evidence="12 13">
        <text>(S)-2,3,4,5-tetrahydrodipicolinate + NAD(+) + H2O = (2S,4S)-4-hydroxy-2,3,4,5-tetrahydrodipicolinate + NADH + H(+)</text>
        <dbReference type="Rhea" id="RHEA:35323"/>
        <dbReference type="ChEBI" id="CHEBI:15377"/>
        <dbReference type="ChEBI" id="CHEBI:15378"/>
        <dbReference type="ChEBI" id="CHEBI:16845"/>
        <dbReference type="ChEBI" id="CHEBI:57540"/>
        <dbReference type="ChEBI" id="CHEBI:57945"/>
        <dbReference type="ChEBI" id="CHEBI:67139"/>
        <dbReference type="EC" id="1.17.1.8"/>
    </reaction>
</comment>
<dbReference type="eggNOG" id="COG0289">
    <property type="taxonomic scope" value="Bacteria"/>
</dbReference>
<comment type="catalytic activity">
    <reaction evidence="11 13">
        <text>(S)-2,3,4,5-tetrahydrodipicolinate + NADP(+) + H2O = (2S,4S)-4-hydroxy-2,3,4,5-tetrahydrodipicolinate + NADPH + H(+)</text>
        <dbReference type="Rhea" id="RHEA:35331"/>
        <dbReference type="ChEBI" id="CHEBI:15377"/>
        <dbReference type="ChEBI" id="CHEBI:15378"/>
        <dbReference type="ChEBI" id="CHEBI:16845"/>
        <dbReference type="ChEBI" id="CHEBI:57783"/>
        <dbReference type="ChEBI" id="CHEBI:58349"/>
        <dbReference type="ChEBI" id="CHEBI:67139"/>
        <dbReference type="EC" id="1.17.1.8"/>
    </reaction>
</comment>
<keyword evidence="6 13" id="KW-0560">Oxidoreductase</keyword>
<dbReference type="FunCoup" id="F2LXY1">
    <property type="interactions" value="425"/>
</dbReference>
<feature type="binding site" evidence="13">
    <location>
        <position position="156"/>
    </location>
    <ligand>
        <name>(S)-2,3,4,5-tetrahydrodipicolinate</name>
        <dbReference type="ChEBI" id="CHEBI:16845"/>
    </ligand>
</feature>
<dbReference type="InParanoid" id="F2LXY1"/>
<evidence type="ECO:0000256" key="13">
    <source>
        <dbReference type="HAMAP-Rule" id="MF_00102"/>
    </source>
</evidence>
<dbReference type="EMBL" id="CP002606">
    <property type="protein sequence ID" value="AEA33246.1"/>
    <property type="molecule type" value="Genomic_DNA"/>
</dbReference>
<evidence type="ECO:0000256" key="11">
    <source>
        <dbReference type="ARBA" id="ARBA00049080"/>
    </source>
</evidence>
<name>F2LXY1_HIPMA</name>
<dbReference type="PANTHER" id="PTHR20836:SF0">
    <property type="entry name" value="4-HYDROXY-TETRAHYDRODIPICOLINATE REDUCTASE 1, CHLOROPLASTIC-RELATED"/>
    <property type="match status" value="1"/>
</dbReference>
<dbReference type="RefSeq" id="WP_013681290.1">
    <property type="nucleotide sequence ID" value="NC_015318.1"/>
</dbReference>
<gene>
    <name evidence="13" type="primary">dapB</name>
    <name evidence="16" type="ordered locus">Hipma_0269</name>
</gene>
<evidence type="ECO:0000256" key="8">
    <source>
        <dbReference type="ARBA" id="ARBA00023154"/>
    </source>
</evidence>
<dbReference type="Pfam" id="PF01113">
    <property type="entry name" value="DapB_N"/>
    <property type="match status" value="1"/>
</dbReference>
<keyword evidence="2 13" id="KW-0963">Cytoplasm</keyword>
<dbReference type="UniPathway" id="UPA00034">
    <property type="reaction ID" value="UER00018"/>
</dbReference>
<comment type="subcellular location">
    <subcellularLocation>
        <location evidence="13">Cytoplasm</location>
    </subcellularLocation>
</comment>
<evidence type="ECO:0000256" key="6">
    <source>
        <dbReference type="ARBA" id="ARBA00023002"/>
    </source>
</evidence>
<evidence type="ECO:0000259" key="15">
    <source>
        <dbReference type="Pfam" id="PF05173"/>
    </source>
</evidence>
<dbReference type="InterPro" id="IPR022664">
    <property type="entry name" value="DapB_N_CS"/>
</dbReference>
<dbReference type="SUPFAM" id="SSF55347">
    <property type="entry name" value="Glyceraldehyde-3-phosphate dehydrogenase-like, C-terminal domain"/>
    <property type="match status" value="1"/>
</dbReference>
<dbReference type="OrthoDB" id="9790352at2"/>
<dbReference type="GO" id="GO:0019877">
    <property type="term" value="P:diaminopimelate biosynthetic process"/>
    <property type="evidence" value="ECO:0007669"/>
    <property type="project" value="UniProtKB-UniRule"/>
</dbReference>
<keyword evidence="8 13" id="KW-0457">Lysine biosynthesis</keyword>
<evidence type="ECO:0000256" key="5">
    <source>
        <dbReference type="ARBA" id="ARBA00022915"/>
    </source>
</evidence>
<evidence type="ECO:0000256" key="9">
    <source>
        <dbReference type="ARBA" id="ARBA00037922"/>
    </source>
</evidence>
<sequence>MIRTIVCGASGKMGRRICALVGEDKDLTLVGAVEAKGSSAIGQDAGVLATGVANGIAVKDDLAKVIEEGEVVIDFTAPDATLHHVRIASDHKKPIVIGTTGLHKDQIKEIEKLSVIIPIVLAPNMSLGVNILFKLVEEVARTLKDDYDIEIVEMHHRFKADAPSGTALKLAEFAAKGIGEDLENIAIYGRKGLVGQRNSKEIGIMSLRGGDVVGDHTVIFAGLGERVELTHKASSRDTFARGALRAAKWVVDKVPGLYSMQDVLGLK</sequence>
<feature type="domain" description="Dihydrodipicolinate reductase C-terminal" evidence="15">
    <location>
        <begin position="128"/>
        <end position="264"/>
    </location>
</feature>
<evidence type="ECO:0000256" key="3">
    <source>
        <dbReference type="ARBA" id="ARBA00022605"/>
    </source>
</evidence>
<dbReference type="Pfam" id="PF05173">
    <property type="entry name" value="DapB_C"/>
    <property type="match status" value="1"/>
</dbReference>
<dbReference type="HAMAP" id="MF_00102">
    <property type="entry name" value="DapB"/>
    <property type="match status" value="1"/>
</dbReference>
<accession>F2LXY1</accession>
<keyword evidence="5 13" id="KW-0220">Diaminopimelate biosynthesis</keyword>
<keyword evidence="7 13" id="KW-0520">NAD</keyword>
<dbReference type="SUPFAM" id="SSF51735">
    <property type="entry name" value="NAD(P)-binding Rossmann-fold domains"/>
    <property type="match status" value="1"/>
</dbReference>
<feature type="binding site" evidence="13">
    <location>
        <begin position="122"/>
        <end position="125"/>
    </location>
    <ligand>
        <name>NAD(+)</name>
        <dbReference type="ChEBI" id="CHEBI:57540"/>
    </ligand>
</feature>
<dbReference type="Proteomes" id="UP000008139">
    <property type="component" value="Chromosome"/>
</dbReference>
<organism evidence="16 17">
    <name type="scientific">Hippea maritima (strain ATCC 700847 / DSM 10411 / MH2)</name>
    <dbReference type="NCBI Taxonomy" id="760142"/>
    <lineage>
        <taxon>Bacteria</taxon>
        <taxon>Pseudomonadati</taxon>
        <taxon>Campylobacterota</taxon>
        <taxon>Desulfurellia</taxon>
        <taxon>Desulfurellales</taxon>
        <taxon>Hippeaceae</taxon>
        <taxon>Hippea</taxon>
    </lineage>
</organism>
<dbReference type="InterPro" id="IPR000846">
    <property type="entry name" value="DapB_N"/>
</dbReference>
<evidence type="ECO:0000313" key="16">
    <source>
        <dbReference type="EMBL" id="AEA33246.1"/>
    </source>
</evidence>
<evidence type="ECO:0000256" key="10">
    <source>
        <dbReference type="ARBA" id="ARBA00038983"/>
    </source>
</evidence>
<dbReference type="HOGENOM" id="CLU_047479_2_1_7"/>
<dbReference type="InterPro" id="IPR023940">
    <property type="entry name" value="DHDPR_bac"/>
</dbReference>
<dbReference type="FunFam" id="3.30.360.10:FF:000004">
    <property type="entry name" value="4-hydroxy-tetrahydrodipicolinate reductase"/>
    <property type="match status" value="1"/>
</dbReference>
<feature type="binding site" evidence="13">
    <location>
        <position position="36"/>
    </location>
    <ligand>
        <name>NADP(+)</name>
        <dbReference type="ChEBI" id="CHEBI:58349"/>
    </ligand>
</feature>
<evidence type="ECO:0000256" key="7">
    <source>
        <dbReference type="ARBA" id="ARBA00023027"/>
    </source>
</evidence>
<evidence type="ECO:0000313" key="17">
    <source>
        <dbReference type="Proteomes" id="UP000008139"/>
    </source>
</evidence>
<keyword evidence="17" id="KW-1185">Reference proteome</keyword>
<dbReference type="GO" id="GO:0050661">
    <property type="term" value="F:NADP binding"/>
    <property type="evidence" value="ECO:0007669"/>
    <property type="project" value="UniProtKB-UniRule"/>
</dbReference>
<keyword evidence="4 13" id="KW-0521">NADP</keyword>